<accession>A0ABQ9E3V1</accession>
<dbReference type="Pfam" id="PF07714">
    <property type="entry name" value="PK_Tyr_Ser-Thr"/>
    <property type="match status" value="1"/>
</dbReference>
<dbReference type="PROSITE" id="PS50088">
    <property type="entry name" value="ANK_REPEAT"/>
    <property type="match status" value="6"/>
</dbReference>
<feature type="repeat" description="ANK" evidence="3">
    <location>
        <begin position="172"/>
        <end position="204"/>
    </location>
</feature>
<reference evidence="5 6" key="1">
    <citation type="submission" date="2022-12" db="EMBL/GenBank/DDBJ databases">
        <title>Chromosome-level genome of Tegillarca granosa.</title>
        <authorList>
            <person name="Kim J."/>
        </authorList>
    </citation>
    <scope>NUCLEOTIDE SEQUENCE [LARGE SCALE GENOMIC DNA]</scope>
    <source>
        <strain evidence="5">Teg-2019</strain>
        <tissue evidence="5">Adductor muscle</tissue>
    </source>
</reference>
<dbReference type="Gene3D" id="1.25.40.20">
    <property type="entry name" value="Ankyrin repeat-containing domain"/>
    <property type="match status" value="2"/>
</dbReference>
<sequence>MGNYKSRPSVSCADELKKKISESYSIFRSKAYEDLRPKDSDWSELQLACGRGDYTKVSELINEDNLNEKTDTGLSLLHIASINGGSRLLIELLLKKNVKSSALSKNLFSALHLAIYKGDIECVQCLLAAGVDVSQIGYTELSPLHIAAACGHVEITNILLENGAKVDAQDAVKFTPLHIACNFGHEKVVESLISHGADVNLPGGVGDRPLHLACWKGYLHITKMLVEKAKNQKADVNVVDDEQHRPIHFCCKSGHLMVLHYLLDQKAEPHVVNIYGDTPLHLACYNAKVEVVKQLVALTGSESLMKENLFSETPLHSACTNGRSLELIKYLLEQPLVSINYQGKDGHTGQDDIVTLLKHHKRPQDESACGDYAQPGGEGSYVSVPSPLGKLKSITRGEYRANSYGAKSDVDMFCREVAILSKLNSPYVINFVGACLDDPSQFAIVTEYVSGGSLYCILHEQNSHIIFQSE</sequence>
<feature type="repeat" description="ANK" evidence="3">
    <location>
        <begin position="72"/>
        <end position="105"/>
    </location>
</feature>
<feature type="domain" description="Protein kinase" evidence="4">
    <location>
        <begin position="370"/>
        <end position="470"/>
    </location>
</feature>
<feature type="repeat" description="ANK" evidence="3">
    <location>
        <begin position="205"/>
        <end position="241"/>
    </location>
</feature>
<dbReference type="InterPro" id="IPR036770">
    <property type="entry name" value="Ankyrin_rpt-contain_sf"/>
</dbReference>
<feature type="repeat" description="ANK" evidence="3">
    <location>
        <begin position="139"/>
        <end position="171"/>
    </location>
</feature>
<dbReference type="PANTHER" id="PTHR24198">
    <property type="entry name" value="ANKYRIN REPEAT AND PROTEIN KINASE DOMAIN-CONTAINING PROTEIN"/>
    <property type="match status" value="1"/>
</dbReference>
<evidence type="ECO:0000256" key="3">
    <source>
        <dbReference type="PROSITE-ProRule" id="PRU00023"/>
    </source>
</evidence>
<feature type="repeat" description="ANK" evidence="3">
    <location>
        <begin position="106"/>
        <end position="138"/>
    </location>
</feature>
<evidence type="ECO:0000313" key="5">
    <source>
        <dbReference type="EMBL" id="KAJ8300109.1"/>
    </source>
</evidence>
<dbReference type="InterPro" id="IPR002110">
    <property type="entry name" value="Ankyrin_rpt"/>
</dbReference>
<feature type="repeat" description="ANK" evidence="3">
    <location>
        <begin position="275"/>
        <end position="296"/>
    </location>
</feature>
<dbReference type="SUPFAM" id="SSF48403">
    <property type="entry name" value="Ankyrin repeat"/>
    <property type="match status" value="1"/>
</dbReference>
<dbReference type="InterPro" id="IPR001245">
    <property type="entry name" value="Ser-Thr/Tyr_kinase_cat_dom"/>
</dbReference>
<proteinExistence type="predicted"/>
<name>A0ABQ9E3V1_TEGGR</name>
<keyword evidence="6" id="KW-1185">Reference proteome</keyword>
<dbReference type="InterPro" id="IPR011009">
    <property type="entry name" value="Kinase-like_dom_sf"/>
</dbReference>
<dbReference type="Pfam" id="PF00023">
    <property type="entry name" value="Ank"/>
    <property type="match status" value="1"/>
</dbReference>
<protein>
    <recommendedName>
        <fullName evidence="4">Protein kinase domain-containing protein</fullName>
    </recommendedName>
</protein>
<evidence type="ECO:0000313" key="6">
    <source>
        <dbReference type="Proteomes" id="UP001217089"/>
    </source>
</evidence>
<gene>
    <name evidence="5" type="ORF">KUTeg_021628</name>
</gene>
<dbReference type="SUPFAM" id="SSF56112">
    <property type="entry name" value="Protein kinase-like (PK-like)"/>
    <property type="match status" value="1"/>
</dbReference>
<dbReference type="Proteomes" id="UP001217089">
    <property type="component" value="Unassembled WGS sequence"/>
</dbReference>
<evidence type="ECO:0000256" key="1">
    <source>
        <dbReference type="ARBA" id="ARBA00022737"/>
    </source>
</evidence>
<comment type="caution">
    <text evidence="5">The sequence shown here is derived from an EMBL/GenBank/DDBJ whole genome shotgun (WGS) entry which is preliminary data.</text>
</comment>
<dbReference type="PROSITE" id="PS50297">
    <property type="entry name" value="ANK_REP_REGION"/>
    <property type="match status" value="4"/>
</dbReference>
<dbReference type="SMART" id="SM00248">
    <property type="entry name" value="ANK"/>
    <property type="match status" value="9"/>
</dbReference>
<dbReference type="InterPro" id="IPR000719">
    <property type="entry name" value="Prot_kinase_dom"/>
</dbReference>
<evidence type="ECO:0000256" key="2">
    <source>
        <dbReference type="ARBA" id="ARBA00023043"/>
    </source>
</evidence>
<dbReference type="PROSITE" id="PS50011">
    <property type="entry name" value="PROTEIN_KINASE_DOM"/>
    <property type="match status" value="1"/>
</dbReference>
<dbReference type="EMBL" id="JARBDR010000919">
    <property type="protein sequence ID" value="KAJ8300109.1"/>
    <property type="molecule type" value="Genomic_DNA"/>
</dbReference>
<keyword evidence="1" id="KW-0677">Repeat</keyword>
<organism evidence="5 6">
    <name type="scientific">Tegillarca granosa</name>
    <name type="common">Malaysian cockle</name>
    <name type="synonym">Anadara granosa</name>
    <dbReference type="NCBI Taxonomy" id="220873"/>
    <lineage>
        <taxon>Eukaryota</taxon>
        <taxon>Metazoa</taxon>
        <taxon>Spiralia</taxon>
        <taxon>Lophotrochozoa</taxon>
        <taxon>Mollusca</taxon>
        <taxon>Bivalvia</taxon>
        <taxon>Autobranchia</taxon>
        <taxon>Pteriomorphia</taxon>
        <taxon>Arcoida</taxon>
        <taxon>Arcoidea</taxon>
        <taxon>Arcidae</taxon>
        <taxon>Tegillarca</taxon>
    </lineage>
</organism>
<dbReference type="PANTHER" id="PTHR24198:SF183">
    <property type="entry name" value="SUPPRESSOR_ENHANCER OF LIN-12"/>
    <property type="match status" value="1"/>
</dbReference>
<dbReference type="Pfam" id="PF12796">
    <property type="entry name" value="Ank_2"/>
    <property type="match status" value="3"/>
</dbReference>
<evidence type="ECO:0000259" key="4">
    <source>
        <dbReference type="PROSITE" id="PS50011"/>
    </source>
</evidence>
<dbReference type="PRINTS" id="PR01415">
    <property type="entry name" value="ANKYRIN"/>
</dbReference>
<dbReference type="Gene3D" id="1.10.510.10">
    <property type="entry name" value="Transferase(Phosphotransferase) domain 1"/>
    <property type="match status" value="1"/>
</dbReference>
<keyword evidence="2 3" id="KW-0040">ANK repeat</keyword>